<reference evidence="1" key="1">
    <citation type="journal article" date="2021" name="Sci. Rep.">
        <title>Diploid genomic architecture of Nitzschia inconspicua, an elite biomass production diatom.</title>
        <authorList>
            <person name="Oliver A."/>
            <person name="Podell S."/>
            <person name="Pinowska A."/>
            <person name="Traller J.C."/>
            <person name="Smith S.R."/>
            <person name="McClure R."/>
            <person name="Beliaev A."/>
            <person name="Bohutskyi P."/>
            <person name="Hill E.A."/>
            <person name="Rabines A."/>
            <person name="Zheng H."/>
            <person name="Allen L.Z."/>
            <person name="Kuo A."/>
            <person name="Grigoriev I.V."/>
            <person name="Allen A.E."/>
            <person name="Hazlebeck D."/>
            <person name="Allen E.E."/>
        </authorList>
    </citation>
    <scope>NUCLEOTIDE SEQUENCE</scope>
    <source>
        <strain evidence="1">Hildebrandi</strain>
    </source>
</reference>
<organism evidence="1 2">
    <name type="scientific">Nitzschia inconspicua</name>
    <dbReference type="NCBI Taxonomy" id="303405"/>
    <lineage>
        <taxon>Eukaryota</taxon>
        <taxon>Sar</taxon>
        <taxon>Stramenopiles</taxon>
        <taxon>Ochrophyta</taxon>
        <taxon>Bacillariophyta</taxon>
        <taxon>Bacillariophyceae</taxon>
        <taxon>Bacillariophycidae</taxon>
        <taxon>Bacillariales</taxon>
        <taxon>Bacillariaceae</taxon>
        <taxon>Nitzschia</taxon>
    </lineage>
</organism>
<comment type="caution">
    <text evidence="1">The sequence shown here is derived from an EMBL/GenBank/DDBJ whole genome shotgun (WGS) entry which is preliminary data.</text>
</comment>
<sequence length="95" mass="10429">MKKGTVQQAEERQSYLLLKAKAVIGKNITAQIPEWSDVTVPKGLEIPKTVRDFNASNKLSAFAPTQGWCRGSQYCPPHFEKRQNGVLAVTLGEAG</sequence>
<dbReference type="EMBL" id="JAGRRH010000005">
    <property type="protein sequence ID" value="KAG7369998.1"/>
    <property type="molecule type" value="Genomic_DNA"/>
</dbReference>
<evidence type="ECO:0000313" key="2">
    <source>
        <dbReference type="Proteomes" id="UP000693970"/>
    </source>
</evidence>
<evidence type="ECO:0000313" key="1">
    <source>
        <dbReference type="EMBL" id="KAG7369998.1"/>
    </source>
</evidence>
<keyword evidence="2" id="KW-1185">Reference proteome</keyword>
<dbReference type="Proteomes" id="UP000693970">
    <property type="component" value="Unassembled WGS sequence"/>
</dbReference>
<gene>
    <name evidence="1" type="ORF">IV203_027744</name>
</gene>
<protein>
    <submittedName>
        <fullName evidence="1">Uncharacterized protein</fullName>
    </submittedName>
</protein>
<dbReference type="AlphaFoldDB" id="A0A9K3LWS5"/>
<name>A0A9K3LWS5_9STRA</name>
<proteinExistence type="predicted"/>
<accession>A0A9K3LWS5</accession>
<reference evidence="1" key="2">
    <citation type="submission" date="2021-04" db="EMBL/GenBank/DDBJ databases">
        <authorList>
            <person name="Podell S."/>
        </authorList>
    </citation>
    <scope>NUCLEOTIDE SEQUENCE</scope>
    <source>
        <strain evidence="1">Hildebrandi</strain>
    </source>
</reference>
<dbReference type="OrthoDB" id="57380at2759"/>